<dbReference type="OMA" id="LECKKPQ"/>
<protein>
    <submittedName>
        <fullName evidence="2">Uncharacterized protein</fullName>
    </submittedName>
</protein>
<dbReference type="AlphaFoldDB" id="M7Z0G0"/>
<organism evidence="2">
    <name type="scientific">Triticum urartu</name>
    <name type="common">Red wild einkorn</name>
    <name type="synonym">Crithodium urartu</name>
    <dbReference type="NCBI Taxonomy" id="4572"/>
    <lineage>
        <taxon>Eukaryota</taxon>
        <taxon>Viridiplantae</taxon>
        <taxon>Streptophyta</taxon>
        <taxon>Embryophyta</taxon>
        <taxon>Tracheophyta</taxon>
        <taxon>Spermatophyta</taxon>
        <taxon>Magnoliopsida</taxon>
        <taxon>Liliopsida</taxon>
        <taxon>Poales</taxon>
        <taxon>Poaceae</taxon>
        <taxon>BOP clade</taxon>
        <taxon>Pooideae</taxon>
        <taxon>Triticodae</taxon>
        <taxon>Triticeae</taxon>
        <taxon>Triticinae</taxon>
        <taxon>Triticum</taxon>
    </lineage>
</organism>
<accession>M7Z0G0</accession>
<reference evidence="2" key="1">
    <citation type="journal article" date="2013" name="Nature">
        <title>Draft genome of the wheat A-genome progenitor Triticum urartu.</title>
        <authorList>
            <person name="Ling H.Q."/>
            <person name="Zhao S."/>
            <person name="Liu D."/>
            <person name="Wang J."/>
            <person name="Sun H."/>
            <person name="Zhang C."/>
            <person name="Fan H."/>
            <person name="Li D."/>
            <person name="Dong L."/>
            <person name="Tao Y."/>
            <person name="Gao C."/>
            <person name="Wu H."/>
            <person name="Li Y."/>
            <person name="Cui Y."/>
            <person name="Guo X."/>
            <person name="Zheng S."/>
            <person name="Wang B."/>
            <person name="Yu K."/>
            <person name="Liang Q."/>
            <person name="Yang W."/>
            <person name="Lou X."/>
            <person name="Chen J."/>
            <person name="Feng M."/>
            <person name="Jian J."/>
            <person name="Zhang X."/>
            <person name="Luo G."/>
            <person name="Jiang Y."/>
            <person name="Liu J."/>
            <person name="Wang Z."/>
            <person name="Sha Y."/>
            <person name="Zhang B."/>
            <person name="Wu H."/>
            <person name="Tang D."/>
            <person name="Shen Q."/>
            <person name="Xue P."/>
            <person name="Zou S."/>
            <person name="Wang X."/>
            <person name="Liu X."/>
            <person name="Wang F."/>
            <person name="Yang Y."/>
            <person name="An X."/>
            <person name="Dong Z."/>
            <person name="Zhang K."/>
            <person name="Zhang X."/>
            <person name="Luo M.C."/>
            <person name="Dvorak J."/>
            <person name="Tong Y."/>
            <person name="Wang J."/>
            <person name="Yang H."/>
            <person name="Li Z."/>
            <person name="Wang D."/>
            <person name="Zhang A."/>
            <person name="Wang J."/>
        </authorList>
    </citation>
    <scope>NUCLEOTIDE SEQUENCE</scope>
</reference>
<evidence type="ECO:0000313" key="2">
    <source>
        <dbReference type="EMBL" id="EMS56578.1"/>
    </source>
</evidence>
<feature type="compositionally biased region" description="Basic and acidic residues" evidence="1">
    <location>
        <begin position="111"/>
        <end position="121"/>
    </location>
</feature>
<name>M7Z0G0_TRIUA</name>
<proteinExistence type="predicted"/>
<dbReference type="EMBL" id="KD156150">
    <property type="protein sequence ID" value="EMS56578.1"/>
    <property type="molecule type" value="Genomic_DNA"/>
</dbReference>
<sequence length="140" mass="15676">MAGAGSGRPPGGDGNCSVIYSPYPQSPPLAPCLTYLFQHFGLDKIGDIMNRPDGKTFEQRIVHLREALDAFERARDIFHVVEVDEGGDEDEDEDEEDENLLGDEDEDEEKPDIVKRPHAPIEGELECKKPQIAQDLRCRL</sequence>
<feature type="region of interest" description="Disordered" evidence="1">
    <location>
        <begin position="82"/>
        <end position="121"/>
    </location>
</feature>
<evidence type="ECO:0000256" key="1">
    <source>
        <dbReference type="SAM" id="MobiDB-lite"/>
    </source>
</evidence>
<feature type="compositionally biased region" description="Acidic residues" evidence="1">
    <location>
        <begin position="83"/>
        <end position="110"/>
    </location>
</feature>
<gene>
    <name evidence="2" type="ORF">TRIUR3_31355</name>
</gene>